<feature type="region of interest" description="Disordered" evidence="1">
    <location>
        <begin position="48"/>
        <end position="105"/>
    </location>
</feature>
<dbReference type="RefSeq" id="WP_249242566.1">
    <property type="nucleotide sequence ID" value="NZ_CP096649.1"/>
</dbReference>
<gene>
    <name evidence="3" type="ORF">M1R53_07345</name>
</gene>
<name>A0A9E7IUM1_9FIRM</name>
<dbReference type="EMBL" id="CP096649">
    <property type="protein sequence ID" value="UQK59047.1"/>
    <property type="molecule type" value="Genomic_DNA"/>
</dbReference>
<keyword evidence="2" id="KW-0472">Membrane</keyword>
<evidence type="ECO:0000256" key="1">
    <source>
        <dbReference type="SAM" id="MobiDB-lite"/>
    </source>
</evidence>
<reference evidence="3" key="1">
    <citation type="submission" date="2022-04" db="EMBL/GenBank/DDBJ databases">
        <title>Complete genome sequences of Ezakiella coagulans and Fenollaria massiliensis.</title>
        <authorList>
            <person name="France M.T."/>
            <person name="Clifford J."/>
            <person name="Narina S."/>
            <person name="Rutt L."/>
            <person name="Ravel J."/>
        </authorList>
    </citation>
    <scope>NUCLEOTIDE SEQUENCE</scope>
    <source>
        <strain evidence="3">C0061C2</strain>
    </source>
</reference>
<protein>
    <submittedName>
        <fullName evidence="3">Uncharacterized protein</fullName>
    </submittedName>
</protein>
<feature type="transmembrane region" description="Helical" evidence="2">
    <location>
        <begin position="7"/>
        <end position="25"/>
    </location>
</feature>
<evidence type="ECO:0000256" key="2">
    <source>
        <dbReference type="SAM" id="Phobius"/>
    </source>
</evidence>
<keyword evidence="2" id="KW-1133">Transmembrane helix</keyword>
<organism evidence="3 4">
    <name type="scientific">Fenollaria massiliensis</name>
    <dbReference type="NCBI Taxonomy" id="938288"/>
    <lineage>
        <taxon>Bacteria</taxon>
        <taxon>Bacillati</taxon>
        <taxon>Bacillota</taxon>
        <taxon>Clostridia</taxon>
        <taxon>Eubacteriales</taxon>
        <taxon>Fenollaria</taxon>
    </lineage>
</organism>
<keyword evidence="4" id="KW-1185">Reference proteome</keyword>
<keyword evidence="2" id="KW-0812">Transmembrane</keyword>
<dbReference type="AlphaFoldDB" id="A0A9E7IUM1"/>
<evidence type="ECO:0000313" key="4">
    <source>
        <dbReference type="Proteomes" id="UP000831151"/>
    </source>
</evidence>
<feature type="compositionally biased region" description="Acidic residues" evidence="1">
    <location>
        <begin position="62"/>
        <end position="90"/>
    </location>
</feature>
<dbReference type="KEGG" id="fms:M1R53_07345"/>
<accession>A0A9E7IUM1</accession>
<proteinExistence type="predicted"/>
<sequence length="224" mass="25056">MDKTRKRILAIVGILILVLILAFFTNKKVVYRYLPNSAVNETVKKMKESSKAKNADNADANTENDDADENIDPEENANSDENIDTNENSDENINPDTNDGAEKNEITNESGQYYDLTGNDLDMNYVIVAMIAEDPKSFEGVKIKLQGVAVDLETTDTSGMDHYIVINDRQACCQQGLQYILKDKNQKYPKPQEIITVEGELTVFNSEEIPFPLAVIKNAKLISN</sequence>
<evidence type="ECO:0000313" key="3">
    <source>
        <dbReference type="EMBL" id="UQK59047.1"/>
    </source>
</evidence>
<dbReference type="Proteomes" id="UP000831151">
    <property type="component" value="Chromosome"/>
</dbReference>